<dbReference type="Pfam" id="PF01593">
    <property type="entry name" value="Amino_oxidase"/>
    <property type="match status" value="1"/>
</dbReference>
<dbReference type="Proteomes" id="UP000001817">
    <property type="component" value="Chromosome 2"/>
</dbReference>
<evidence type="ECO:0000256" key="4">
    <source>
        <dbReference type="SAM" id="MobiDB-lite"/>
    </source>
</evidence>
<feature type="binding site" evidence="3">
    <location>
        <begin position="67"/>
        <end position="68"/>
    </location>
    <ligand>
        <name>FAD</name>
        <dbReference type="ChEBI" id="CHEBI:57692"/>
    </ligand>
</feature>
<dbReference type="InterPro" id="IPR002937">
    <property type="entry name" value="Amino_oxidase"/>
</dbReference>
<feature type="binding site" evidence="3">
    <location>
        <position position="264"/>
    </location>
    <ligand>
        <name>FAD</name>
        <dbReference type="ChEBI" id="CHEBI:57692"/>
    </ligand>
</feature>
<accession>Q13M50</accession>
<evidence type="ECO:0000256" key="3">
    <source>
        <dbReference type="PIRSR" id="PIRSR601613-1"/>
    </source>
</evidence>
<dbReference type="AlphaFoldDB" id="Q13M50"/>
<keyword evidence="7" id="KW-1185">Reference proteome</keyword>
<dbReference type="GO" id="GO:0016491">
    <property type="term" value="F:oxidoreductase activity"/>
    <property type="evidence" value="ECO:0007669"/>
    <property type="project" value="UniProtKB-KW"/>
</dbReference>
<dbReference type="InterPro" id="IPR050464">
    <property type="entry name" value="Zeta_carotene_desat/Oxidored"/>
</dbReference>
<evidence type="ECO:0000256" key="1">
    <source>
        <dbReference type="ARBA" id="ARBA00001974"/>
    </source>
</evidence>
<dbReference type="eggNOG" id="COG1232">
    <property type="taxonomic scope" value="Bacteria"/>
</dbReference>
<evidence type="ECO:0000313" key="7">
    <source>
        <dbReference type="Proteomes" id="UP000001817"/>
    </source>
</evidence>
<dbReference type="SUPFAM" id="SSF51905">
    <property type="entry name" value="FAD/NAD(P)-binding domain"/>
    <property type="match status" value="1"/>
</dbReference>
<protein>
    <recommendedName>
        <fullName evidence="5">Amine oxidase domain-containing protein</fullName>
    </recommendedName>
</protein>
<dbReference type="PRINTS" id="PR00757">
    <property type="entry name" value="AMINEOXDASEF"/>
</dbReference>
<comment type="cofactor">
    <cofactor evidence="1">
        <name>FAD</name>
        <dbReference type="ChEBI" id="CHEBI:57692"/>
    </cofactor>
</comment>
<evidence type="ECO:0000256" key="2">
    <source>
        <dbReference type="ARBA" id="ARBA00023002"/>
    </source>
</evidence>
<dbReference type="InterPro" id="IPR001613">
    <property type="entry name" value="Flavin_amine_oxidase"/>
</dbReference>
<evidence type="ECO:0000313" key="6">
    <source>
        <dbReference type="EMBL" id="ABE34839.1"/>
    </source>
</evidence>
<organism evidence="6 7">
    <name type="scientific">Paraburkholderia xenovorans (strain LB400)</name>
    <dbReference type="NCBI Taxonomy" id="266265"/>
    <lineage>
        <taxon>Bacteria</taxon>
        <taxon>Pseudomonadati</taxon>
        <taxon>Pseudomonadota</taxon>
        <taxon>Betaproteobacteria</taxon>
        <taxon>Burkholderiales</taxon>
        <taxon>Burkholderiaceae</taxon>
        <taxon>Paraburkholderia</taxon>
    </lineage>
</organism>
<dbReference type="InterPro" id="IPR036188">
    <property type="entry name" value="FAD/NAD-bd_sf"/>
</dbReference>
<evidence type="ECO:0000259" key="5">
    <source>
        <dbReference type="Pfam" id="PF01593"/>
    </source>
</evidence>
<name>Q13M50_PARXL</name>
<keyword evidence="2" id="KW-0560">Oxidoreductase</keyword>
<dbReference type="KEGG" id="bxe:Bxe_B1116"/>
<proteinExistence type="predicted"/>
<feature type="domain" description="Amine oxidase" evidence="5">
    <location>
        <begin position="47"/>
        <end position="487"/>
    </location>
</feature>
<dbReference type="PANTHER" id="PTHR42923">
    <property type="entry name" value="PROTOPORPHYRINOGEN OXIDASE"/>
    <property type="match status" value="1"/>
</dbReference>
<sequence length="492" mass="53383">MEISVSDRGASGASAPLRNRGAWQSARNDTTDSSRRKESVIVVGSGIAGLTAAYRLHQAGIQVTVLEASDVVGGRMGDRRVGDIAFNSGARLVYPFGGAFNRLIADLSLHDALIPLRHLTAQCVSPGGSHTIELMPSFRSLATPGLPMRERFALVGHALRMRAQRSRVDPDWAMSAIADDPAADQQTLAEYVRDAIGPQALSSMVEPVFRSTRSFNPETLSALFYRSTVPHLIGEDTVFTLKGGMGCVCEALAAQLDVRTNALVASIEATQGAEADERLDATRGQRFAVTLRDGAVLTADHVVCATEGSLAGTLVRNPQREEREMLQAVRYNALGVVHYGFSRPLPPTLQFASRGASSRISTFQQLPAAPASGRPLTQIYCQLTPEAAQEAERRGLTDNLDALLRDELRARIPDFDRHVSAVVNQWIPRKLPVFAPGYGERLQAFWRWQEGAVRDADRPVVYCGDWTSQALLTGACASGERAARIVLSRIRN</sequence>
<dbReference type="PATRIC" id="fig|266265.5.peg.6647"/>
<dbReference type="EMBL" id="CP000271">
    <property type="protein sequence ID" value="ABE34839.1"/>
    <property type="molecule type" value="Genomic_DNA"/>
</dbReference>
<feature type="region of interest" description="Disordered" evidence="4">
    <location>
        <begin position="1"/>
        <end position="37"/>
    </location>
</feature>
<gene>
    <name evidence="6" type="ORF">Bxe_B1116</name>
</gene>
<reference evidence="6 7" key="1">
    <citation type="journal article" date="2006" name="Proc. Natl. Acad. Sci. U.S.A.">
        <title>Burkholderia xenovorans LB400 harbors a multi-replicon, 9.73-Mbp genome shaped for versatility.</title>
        <authorList>
            <person name="Chain P.S."/>
            <person name="Denef V.J."/>
            <person name="Konstantinidis K.T."/>
            <person name="Vergez L.M."/>
            <person name="Agullo L."/>
            <person name="Reyes V.L."/>
            <person name="Hauser L."/>
            <person name="Cordova M."/>
            <person name="Gomez L."/>
            <person name="Gonzalez M."/>
            <person name="Land M."/>
            <person name="Lao V."/>
            <person name="Larimer F."/>
            <person name="LiPuma J.J."/>
            <person name="Mahenthiralingam E."/>
            <person name="Malfatti S.A."/>
            <person name="Marx C.J."/>
            <person name="Parnell J.J."/>
            <person name="Ramette A."/>
            <person name="Richardson P."/>
            <person name="Seeger M."/>
            <person name="Smith D."/>
            <person name="Spilker T."/>
            <person name="Sul W.J."/>
            <person name="Tsoi T.V."/>
            <person name="Ulrich L.E."/>
            <person name="Zhulin I.B."/>
            <person name="Tiedje J.M."/>
        </authorList>
    </citation>
    <scope>NUCLEOTIDE SEQUENCE [LARGE SCALE GENOMIC DNA]</scope>
    <source>
        <strain evidence="6 7">LB400</strain>
    </source>
</reference>
<dbReference type="Gene3D" id="3.50.50.60">
    <property type="entry name" value="FAD/NAD(P)-binding domain"/>
    <property type="match status" value="1"/>
</dbReference>
<dbReference type="STRING" id="266265.Bxe_B1116"/>